<dbReference type="SUPFAM" id="SSF53850">
    <property type="entry name" value="Periplasmic binding protein-like II"/>
    <property type="match status" value="1"/>
</dbReference>
<dbReference type="AlphaFoldDB" id="A0A7G3G544"/>
<keyword evidence="3" id="KW-1185">Reference proteome</keyword>
<dbReference type="RefSeq" id="WP_130104990.1">
    <property type="nucleotide sequence ID" value="NZ_CP025781.1"/>
</dbReference>
<organism evidence="2 3">
    <name type="scientific">Iodobacter fluviatilis</name>
    <dbReference type="NCBI Taxonomy" id="537"/>
    <lineage>
        <taxon>Bacteria</taxon>
        <taxon>Pseudomonadati</taxon>
        <taxon>Pseudomonadota</taxon>
        <taxon>Betaproteobacteria</taxon>
        <taxon>Neisseriales</taxon>
        <taxon>Chitinibacteraceae</taxon>
        <taxon>Iodobacter</taxon>
    </lineage>
</organism>
<evidence type="ECO:0000256" key="1">
    <source>
        <dbReference type="SAM" id="SignalP"/>
    </source>
</evidence>
<feature type="signal peptide" evidence="1">
    <location>
        <begin position="1"/>
        <end position="21"/>
    </location>
</feature>
<accession>A0A7G3G544</accession>
<dbReference type="Proteomes" id="UP000515917">
    <property type="component" value="Chromosome"/>
</dbReference>
<dbReference type="KEGG" id="ifl:C1H71_01515"/>
<evidence type="ECO:0000313" key="2">
    <source>
        <dbReference type="EMBL" id="QBC42366.1"/>
    </source>
</evidence>
<reference evidence="2 3" key="1">
    <citation type="submission" date="2018-01" db="EMBL/GenBank/DDBJ databases">
        <title>Genome sequence of Iodobacter sp. strain PCH194 isolated from Indian Trans-Himalaya.</title>
        <authorList>
            <person name="Kumar V."/>
            <person name="Thakur V."/>
            <person name="Kumar S."/>
            <person name="Singh D."/>
        </authorList>
    </citation>
    <scope>NUCLEOTIDE SEQUENCE [LARGE SCALE GENOMIC DNA]</scope>
    <source>
        <strain evidence="2 3">PCH194</strain>
    </source>
</reference>
<evidence type="ECO:0000313" key="3">
    <source>
        <dbReference type="Proteomes" id="UP000515917"/>
    </source>
</evidence>
<dbReference type="Gene3D" id="3.40.190.10">
    <property type="entry name" value="Periplasmic binding protein-like II"/>
    <property type="match status" value="2"/>
</dbReference>
<proteinExistence type="predicted"/>
<dbReference type="EMBL" id="CP025781">
    <property type="protein sequence ID" value="QBC42366.1"/>
    <property type="molecule type" value="Genomic_DNA"/>
</dbReference>
<gene>
    <name evidence="2" type="ORF">C1H71_01515</name>
</gene>
<protein>
    <submittedName>
        <fullName evidence="2">Uncharacterized protein</fullName>
    </submittedName>
</protein>
<keyword evidence="1" id="KW-0732">Signal</keyword>
<sequence length="253" mass="28907">MKSLFLLSCLTLSLYSPLSAAQENVKLCFDNEDAYPSTLKNGTGLSFYLLNMVADRLNISFTYKALPWKRCLKEVQAGSYDGVIGIAYLPERRSIAAFPINNQAEPQHEYRLLTTTRSVYRHKDSTSFWDGQQFSTLQGPVGVQAGYLAANILKQKKIPIEDSSQSVDDLFRKLDMGIIQIAVAEERQSVRSLKSHPEYAKTIEKLPQPFLVSDLFLAFSHDYQKRKLKQSQDIWQDIERVRESSHFKNVTQE</sequence>
<name>A0A7G3G544_9NEIS</name>
<feature type="chain" id="PRO_5028956309" evidence="1">
    <location>
        <begin position="22"/>
        <end position="253"/>
    </location>
</feature>